<dbReference type="Proteomes" id="UP000199045">
    <property type="component" value="Unassembled WGS sequence"/>
</dbReference>
<name>A0A1G7H5I0_CHIFI</name>
<dbReference type="SMART" id="SM01235">
    <property type="entry name" value="Haem_bd"/>
    <property type="match status" value="1"/>
</dbReference>
<proteinExistence type="predicted"/>
<keyword evidence="1" id="KW-1133">Transmembrane helix</keyword>
<evidence type="ECO:0000256" key="1">
    <source>
        <dbReference type="SAM" id="Phobius"/>
    </source>
</evidence>
<dbReference type="InterPro" id="IPR038142">
    <property type="entry name" value="Cytochrome_P460_sp"/>
</dbReference>
<organism evidence="3 4">
    <name type="scientific">Chitinophaga filiformis</name>
    <name type="common">Myxococcus filiformis</name>
    <name type="synonym">Flexibacter filiformis</name>
    <dbReference type="NCBI Taxonomy" id="104663"/>
    <lineage>
        <taxon>Bacteria</taxon>
        <taxon>Pseudomonadati</taxon>
        <taxon>Bacteroidota</taxon>
        <taxon>Chitinophagia</taxon>
        <taxon>Chitinophagales</taxon>
        <taxon>Chitinophagaceae</taxon>
        <taxon>Chitinophaga</taxon>
    </lineage>
</organism>
<dbReference type="STRING" id="104663.SAMN04488121_101316"/>
<dbReference type="InterPro" id="IPR032033">
    <property type="entry name" value="Cytochrome_P460"/>
</dbReference>
<protein>
    <submittedName>
        <fullName evidence="3">Cytochrome P460</fullName>
    </submittedName>
</protein>
<dbReference type="Pfam" id="PF14376">
    <property type="entry name" value="Haem_bd"/>
    <property type="match status" value="1"/>
</dbReference>
<dbReference type="Gene3D" id="3.50.70.20">
    <property type="entry name" value="Cytochrome P460"/>
    <property type="match status" value="1"/>
</dbReference>
<dbReference type="CDD" id="cd20753">
    <property type="entry name" value="cyt_P460_Mc-like"/>
    <property type="match status" value="1"/>
</dbReference>
<accession>A0A1G7H5I0</accession>
<feature type="domain" description="Haem-binding" evidence="2">
    <location>
        <begin position="19"/>
        <end position="148"/>
    </location>
</feature>
<sequence>MSISNFLRKRLVNIALVIAGVLILIQFIRPGISHPPVTGDIQAPPDVARILHASCYDCHSNETKLKWFDKIAPASWLVAGHIRDGREALNFSNWDSLSAGDRKANLFLSVNQVMFGTMPLPSYTAFHGDARLTEKDINILKTYVGGLAPVKISDTSRIAVAQQQFSKWAAGALPSVEEVQPAPNGIPYIHDYRDWQIVNISDRFDNGTMRVILGNDVAIEAINKHQTNPWPNGAIFAKVAWEQLTDSSLVANTGELKQVEFMIKDDKKYASTAGWGWARWKGNDLKPYGKTLTFTQECVNCHQPMKDNDFVFTPTMADADRPDKVVSGVQQQLITSVIDNKKQTHTVLLGNGIAVQHARSGAAGAYPAGSVLTLATWSQQEDAHWFGAKIPAHLQTVETVKVGAATTYESYQAPSWKQLPAADHSDRINYITHLKASVIFN</sequence>
<evidence type="ECO:0000313" key="3">
    <source>
        <dbReference type="EMBL" id="SDE95692.1"/>
    </source>
</evidence>
<feature type="transmembrane region" description="Helical" evidence="1">
    <location>
        <begin position="12"/>
        <end position="28"/>
    </location>
</feature>
<dbReference type="InterPro" id="IPR025992">
    <property type="entry name" value="Haem-bd"/>
</dbReference>
<keyword evidence="1" id="KW-0812">Transmembrane</keyword>
<dbReference type="EMBL" id="FNBN01000001">
    <property type="protein sequence ID" value="SDE95692.1"/>
    <property type="molecule type" value="Genomic_DNA"/>
</dbReference>
<dbReference type="Pfam" id="PF16694">
    <property type="entry name" value="Cytochrome_P460"/>
    <property type="match status" value="1"/>
</dbReference>
<dbReference type="AlphaFoldDB" id="A0A1G7H5I0"/>
<evidence type="ECO:0000313" key="4">
    <source>
        <dbReference type="Proteomes" id="UP000199045"/>
    </source>
</evidence>
<reference evidence="3 4" key="1">
    <citation type="submission" date="2016-10" db="EMBL/GenBank/DDBJ databases">
        <authorList>
            <person name="de Groot N.N."/>
        </authorList>
    </citation>
    <scope>NUCLEOTIDE SEQUENCE [LARGE SCALE GENOMIC DNA]</scope>
    <source>
        <strain evidence="3 4">DSM 527</strain>
    </source>
</reference>
<keyword evidence="1" id="KW-0472">Membrane</keyword>
<dbReference type="RefSeq" id="WP_218124135.1">
    <property type="nucleotide sequence ID" value="NZ_FNBN01000001.1"/>
</dbReference>
<evidence type="ECO:0000259" key="2">
    <source>
        <dbReference type="SMART" id="SM01235"/>
    </source>
</evidence>
<gene>
    <name evidence="3" type="ORF">SAMN04488121_101316</name>
</gene>